<keyword evidence="2" id="KW-1185">Reference proteome</keyword>
<dbReference type="SMART" id="SM01296">
    <property type="entry name" value="N2227"/>
    <property type="match status" value="1"/>
</dbReference>
<dbReference type="CDD" id="cd02440">
    <property type="entry name" value="AdoMet_MTases"/>
    <property type="match status" value="1"/>
</dbReference>
<dbReference type="EMBL" id="JBBXMP010000067">
    <property type="protein sequence ID" value="KAL0064099.1"/>
    <property type="molecule type" value="Genomic_DNA"/>
</dbReference>
<organism evidence="1 2">
    <name type="scientific">Marasmius tenuissimus</name>
    <dbReference type="NCBI Taxonomy" id="585030"/>
    <lineage>
        <taxon>Eukaryota</taxon>
        <taxon>Fungi</taxon>
        <taxon>Dikarya</taxon>
        <taxon>Basidiomycota</taxon>
        <taxon>Agaricomycotina</taxon>
        <taxon>Agaricomycetes</taxon>
        <taxon>Agaricomycetidae</taxon>
        <taxon>Agaricales</taxon>
        <taxon>Marasmiineae</taxon>
        <taxon>Marasmiaceae</taxon>
        <taxon>Marasmius</taxon>
    </lineage>
</organism>
<reference evidence="1 2" key="1">
    <citation type="submission" date="2024-05" db="EMBL/GenBank/DDBJ databases">
        <title>A draft genome resource for the thread blight pathogen Marasmius tenuissimus strain MS-2.</title>
        <authorList>
            <person name="Yulfo-Soto G.E."/>
            <person name="Baruah I.K."/>
            <person name="Amoako-Attah I."/>
            <person name="Bukari Y."/>
            <person name="Meinhardt L.W."/>
            <person name="Bailey B.A."/>
            <person name="Cohen S.P."/>
        </authorList>
    </citation>
    <scope>NUCLEOTIDE SEQUENCE [LARGE SCALE GENOMIC DNA]</scope>
    <source>
        <strain evidence="1 2">MS-2</strain>
    </source>
</reference>
<dbReference type="PANTHER" id="PTHR12303:SF13">
    <property type="match status" value="1"/>
</dbReference>
<dbReference type="InterPro" id="IPR029063">
    <property type="entry name" value="SAM-dependent_MTases_sf"/>
</dbReference>
<sequence length="386" mass="43828">MPLSSDIVLTLFLPLILGLLAYHVSSLFTWAELASLLSLKRPLSRVGQYDGYSLPNAYKSYLTYRQLSSSQVRGMQRAYATISRRHKRIGYDIGYPAKLRRLEETNEANGAVTDRIAQLAKEELGHELGSGTEALSINPSVARVREALKHFVRDWSSEGAEERERIFRPILDILQQAPKKAGSRILLPGSGLGRLAYEIAQLDSSFDVTANELSFYMNLAFRFLCSPKTTTEVDQHVVHPYAYWFSHQRRNGSLFRPVKFPDVVPRFGDNFRLVEQDFLTLQGEYDYIVTLFFIDTSTNILATLDQIHTLLKPGGIWINLGPLLWCSGSQAKMELSLEEVWEAARAVGFTIEEDSARTVPCEYTHDGQAMMKWIYQAEFWVARRGS</sequence>
<proteinExistence type="predicted"/>
<dbReference type="Pfam" id="PF07942">
    <property type="entry name" value="CARME"/>
    <property type="match status" value="1"/>
</dbReference>
<dbReference type="Proteomes" id="UP001437256">
    <property type="component" value="Unassembled WGS sequence"/>
</dbReference>
<dbReference type="PANTHER" id="PTHR12303">
    <property type="entry name" value="CARNOSINE N-METHYLTRANSFERASE"/>
    <property type="match status" value="1"/>
</dbReference>
<evidence type="ECO:0008006" key="3">
    <source>
        <dbReference type="Google" id="ProtNLM"/>
    </source>
</evidence>
<dbReference type="InterPro" id="IPR012901">
    <property type="entry name" value="CARME"/>
</dbReference>
<protein>
    <recommendedName>
        <fullName evidence="3">N2227-domain-containing protein</fullName>
    </recommendedName>
</protein>
<evidence type="ECO:0000313" key="2">
    <source>
        <dbReference type="Proteomes" id="UP001437256"/>
    </source>
</evidence>
<comment type="caution">
    <text evidence="1">The sequence shown here is derived from an EMBL/GenBank/DDBJ whole genome shotgun (WGS) entry which is preliminary data.</text>
</comment>
<dbReference type="Gene3D" id="3.40.50.150">
    <property type="entry name" value="Vaccinia Virus protein VP39"/>
    <property type="match status" value="1"/>
</dbReference>
<gene>
    <name evidence="1" type="ORF">AAF712_008959</name>
</gene>
<name>A0ABR2ZSF6_9AGAR</name>
<dbReference type="SUPFAM" id="SSF53335">
    <property type="entry name" value="S-adenosyl-L-methionine-dependent methyltransferases"/>
    <property type="match status" value="1"/>
</dbReference>
<evidence type="ECO:0000313" key="1">
    <source>
        <dbReference type="EMBL" id="KAL0064099.1"/>
    </source>
</evidence>
<accession>A0ABR2ZSF6</accession>